<keyword evidence="2" id="KW-1185">Reference proteome</keyword>
<accession>A0A1C1Z0C6</accession>
<name>A0A1C1Z0C6_9HYPH</name>
<organism evidence="1 2">
    <name type="scientific">Hoeflea olei</name>
    <dbReference type="NCBI Taxonomy" id="1480615"/>
    <lineage>
        <taxon>Bacteria</taxon>
        <taxon>Pseudomonadati</taxon>
        <taxon>Pseudomonadota</taxon>
        <taxon>Alphaproteobacteria</taxon>
        <taxon>Hyphomicrobiales</taxon>
        <taxon>Rhizobiaceae</taxon>
        <taxon>Hoeflea</taxon>
    </lineage>
</organism>
<sequence>MDRFQLTLALVVAAFAVAITYVKANTMPLDADMLRADIFTCQQSAQQSAPAAHASAHIVAMRPDATRSPTCLPVTN</sequence>
<dbReference type="RefSeq" id="WP_139112479.1">
    <property type="nucleotide sequence ID" value="NZ_LQZT01000001.1"/>
</dbReference>
<dbReference type="EMBL" id="LQZT01000001">
    <property type="protein sequence ID" value="OCW59172.1"/>
    <property type="molecule type" value="Genomic_DNA"/>
</dbReference>
<comment type="caution">
    <text evidence="1">The sequence shown here is derived from an EMBL/GenBank/DDBJ whole genome shotgun (WGS) entry which is preliminary data.</text>
</comment>
<gene>
    <name evidence="1" type="ORF">AWJ14_08895</name>
</gene>
<dbReference type="Proteomes" id="UP000094795">
    <property type="component" value="Unassembled WGS sequence"/>
</dbReference>
<dbReference type="AlphaFoldDB" id="A0A1C1Z0C6"/>
<evidence type="ECO:0000313" key="1">
    <source>
        <dbReference type="EMBL" id="OCW59172.1"/>
    </source>
</evidence>
<evidence type="ECO:0000313" key="2">
    <source>
        <dbReference type="Proteomes" id="UP000094795"/>
    </source>
</evidence>
<reference evidence="1 2" key="1">
    <citation type="submission" date="2015-12" db="EMBL/GenBank/DDBJ databases">
        <authorList>
            <person name="Shamseldin A."/>
            <person name="Moawad H."/>
            <person name="Abd El-Rahim W.M."/>
            <person name="Sadowsky M.J."/>
        </authorList>
    </citation>
    <scope>NUCLEOTIDE SEQUENCE [LARGE SCALE GENOMIC DNA]</scope>
    <source>
        <strain evidence="1 2">JC234</strain>
    </source>
</reference>
<proteinExistence type="predicted"/>
<protein>
    <submittedName>
        <fullName evidence="1">Uncharacterized protein</fullName>
    </submittedName>
</protein>